<dbReference type="Gene3D" id="2.60.40.10">
    <property type="entry name" value="Immunoglobulins"/>
    <property type="match status" value="3"/>
</dbReference>
<keyword evidence="2" id="KW-0472">Membrane</keyword>
<dbReference type="InterPro" id="IPR013783">
    <property type="entry name" value="Ig-like_fold"/>
</dbReference>
<proteinExistence type="predicted"/>
<dbReference type="GO" id="GO:0005886">
    <property type="term" value="C:plasma membrane"/>
    <property type="evidence" value="ECO:0007669"/>
    <property type="project" value="TreeGrafter"/>
</dbReference>
<dbReference type="PANTHER" id="PTHR11640:SF31">
    <property type="entry name" value="IRREGULAR CHIASM C-ROUGHEST PROTEIN-RELATED"/>
    <property type="match status" value="1"/>
</dbReference>
<dbReference type="GO" id="GO:0005911">
    <property type="term" value="C:cell-cell junction"/>
    <property type="evidence" value="ECO:0007669"/>
    <property type="project" value="TreeGrafter"/>
</dbReference>
<keyword evidence="4" id="KW-0325">Glycoprotein</keyword>
<comment type="caution">
    <text evidence="7">The sequence shown here is derived from an EMBL/GenBank/DDBJ whole genome shotgun (WGS) entry which is preliminary data.</text>
</comment>
<organism evidence="7 8">
    <name type="scientific">Stichopus japonicus</name>
    <name type="common">Sea cucumber</name>
    <dbReference type="NCBI Taxonomy" id="307972"/>
    <lineage>
        <taxon>Eukaryota</taxon>
        <taxon>Metazoa</taxon>
        <taxon>Echinodermata</taxon>
        <taxon>Eleutherozoa</taxon>
        <taxon>Echinozoa</taxon>
        <taxon>Holothuroidea</taxon>
        <taxon>Aspidochirotacea</taxon>
        <taxon>Aspidochirotida</taxon>
        <taxon>Stichopodidae</taxon>
        <taxon>Apostichopus</taxon>
    </lineage>
</organism>
<dbReference type="AlphaFoldDB" id="A0A2G8L7J5"/>
<accession>A0A2G8L7J5</accession>
<dbReference type="PANTHER" id="PTHR11640">
    <property type="entry name" value="NEPHRIN"/>
    <property type="match status" value="1"/>
</dbReference>
<dbReference type="Proteomes" id="UP000230750">
    <property type="component" value="Unassembled WGS sequence"/>
</dbReference>
<dbReference type="EMBL" id="MRZV01000183">
    <property type="protein sequence ID" value="PIK56228.1"/>
    <property type="molecule type" value="Genomic_DNA"/>
</dbReference>
<evidence type="ECO:0000256" key="1">
    <source>
        <dbReference type="ARBA" id="ARBA00004479"/>
    </source>
</evidence>
<feature type="domain" description="Ig-like" evidence="6">
    <location>
        <begin position="39"/>
        <end position="109"/>
    </location>
</feature>
<dbReference type="STRING" id="307972.A0A2G8L7J5"/>
<dbReference type="OrthoDB" id="10012075at2759"/>
<keyword evidence="8" id="KW-1185">Reference proteome</keyword>
<reference evidence="7 8" key="1">
    <citation type="journal article" date="2017" name="PLoS Biol.">
        <title>The sea cucumber genome provides insights into morphological evolution and visceral regeneration.</title>
        <authorList>
            <person name="Zhang X."/>
            <person name="Sun L."/>
            <person name="Yuan J."/>
            <person name="Sun Y."/>
            <person name="Gao Y."/>
            <person name="Zhang L."/>
            <person name="Li S."/>
            <person name="Dai H."/>
            <person name="Hamel J.F."/>
            <person name="Liu C."/>
            <person name="Yu Y."/>
            <person name="Liu S."/>
            <person name="Lin W."/>
            <person name="Guo K."/>
            <person name="Jin S."/>
            <person name="Xu P."/>
            <person name="Storey K.B."/>
            <person name="Huan P."/>
            <person name="Zhang T."/>
            <person name="Zhou Y."/>
            <person name="Zhang J."/>
            <person name="Lin C."/>
            <person name="Li X."/>
            <person name="Xing L."/>
            <person name="Huo D."/>
            <person name="Sun M."/>
            <person name="Wang L."/>
            <person name="Mercier A."/>
            <person name="Li F."/>
            <person name="Yang H."/>
            <person name="Xiang J."/>
        </authorList>
    </citation>
    <scope>NUCLEOTIDE SEQUENCE [LARGE SCALE GENOMIC DNA]</scope>
    <source>
        <strain evidence="7">Shaxun</strain>
        <tissue evidence="7">Muscle</tissue>
    </source>
</reference>
<dbReference type="InterPro" id="IPR003599">
    <property type="entry name" value="Ig_sub"/>
</dbReference>
<name>A0A2G8L7J5_STIJA</name>
<dbReference type="InterPro" id="IPR051275">
    <property type="entry name" value="Cell_adhesion_signaling"/>
</dbReference>
<keyword evidence="5" id="KW-0393">Immunoglobulin domain</keyword>
<evidence type="ECO:0000313" key="8">
    <source>
        <dbReference type="Proteomes" id="UP000230750"/>
    </source>
</evidence>
<evidence type="ECO:0000259" key="6">
    <source>
        <dbReference type="PROSITE" id="PS50835"/>
    </source>
</evidence>
<dbReference type="SMART" id="SM00409">
    <property type="entry name" value="IG"/>
    <property type="match status" value="2"/>
</dbReference>
<dbReference type="GO" id="GO:0050839">
    <property type="term" value="F:cell adhesion molecule binding"/>
    <property type="evidence" value="ECO:0007669"/>
    <property type="project" value="TreeGrafter"/>
</dbReference>
<dbReference type="InterPro" id="IPR003598">
    <property type="entry name" value="Ig_sub2"/>
</dbReference>
<dbReference type="SUPFAM" id="SSF48726">
    <property type="entry name" value="Immunoglobulin"/>
    <property type="match status" value="2"/>
</dbReference>
<dbReference type="InterPro" id="IPR036179">
    <property type="entry name" value="Ig-like_dom_sf"/>
</dbReference>
<keyword evidence="3" id="KW-1015">Disulfide bond</keyword>
<evidence type="ECO:0000256" key="4">
    <source>
        <dbReference type="ARBA" id="ARBA00023180"/>
    </source>
</evidence>
<dbReference type="Pfam" id="PF13927">
    <property type="entry name" value="Ig_3"/>
    <property type="match status" value="1"/>
</dbReference>
<feature type="domain" description="Ig-like" evidence="6">
    <location>
        <begin position="298"/>
        <end position="407"/>
    </location>
</feature>
<protein>
    <recommendedName>
        <fullName evidence="6">Ig-like domain-containing protein</fullName>
    </recommendedName>
</protein>
<sequence length="439" mass="49143">MFLFKVAVSLKESTEILTQFGTVGKIELNFDTSGHVPFVTWTMPQSTTIEHDLQVDNVVKTTEDYKSTVAGNGVFAALEIYNVNFLDAGTYTCHMDFSDTGRSSERSIQVSVIGFPSLLMENGATENETISATCCVNVSLTVEDNIMWNLNQSGSLLILKEVNTNSAEEFLKNTCSKITFEVHRRHHRQLLRCSLRKEMNVFSEVAMDVQYPASIRYAGNDILHISVHQFANVCCISEGNPRPSVELQWLSTEGDWKFLSNVTEYVYYREPFTYWTFMIHVAVRQPLQVRCFAINKIPPAATTQVLNLVAKYLASVRMLSPSTTVPEGSDIIIECQSDGFPPPDTMLVMLSNTNGTEWTHLPIKATMSNKSITTRKFELKSLAMNDSGKYQCVANNSEGYALSKTIEINGKFATVRLIKYLAGSFTKAQIISEIVNNKT</sequence>
<dbReference type="PROSITE" id="PS50835">
    <property type="entry name" value="IG_LIKE"/>
    <property type="match status" value="2"/>
</dbReference>
<evidence type="ECO:0000256" key="5">
    <source>
        <dbReference type="ARBA" id="ARBA00023319"/>
    </source>
</evidence>
<gene>
    <name evidence="7" type="ORF">BSL78_06866</name>
</gene>
<comment type="subcellular location">
    <subcellularLocation>
        <location evidence="1">Membrane</location>
        <topology evidence="1">Single-pass type I membrane protein</topology>
    </subcellularLocation>
</comment>
<dbReference type="GO" id="GO:0098609">
    <property type="term" value="P:cell-cell adhesion"/>
    <property type="evidence" value="ECO:0007669"/>
    <property type="project" value="TreeGrafter"/>
</dbReference>
<dbReference type="InterPro" id="IPR007110">
    <property type="entry name" value="Ig-like_dom"/>
</dbReference>
<evidence type="ECO:0000313" key="7">
    <source>
        <dbReference type="EMBL" id="PIK56228.1"/>
    </source>
</evidence>
<evidence type="ECO:0000256" key="2">
    <source>
        <dbReference type="ARBA" id="ARBA00023136"/>
    </source>
</evidence>
<dbReference type="SMART" id="SM00408">
    <property type="entry name" value="IGc2"/>
    <property type="match status" value="1"/>
</dbReference>
<evidence type="ECO:0000256" key="3">
    <source>
        <dbReference type="ARBA" id="ARBA00023157"/>
    </source>
</evidence>